<dbReference type="EMBL" id="JAUKUA010000005">
    <property type="protein sequence ID" value="KAK0711809.1"/>
    <property type="molecule type" value="Genomic_DNA"/>
</dbReference>
<reference evidence="2" key="1">
    <citation type="submission" date="2023-06" db="EMBL/GenBank/DDBJ databases">
        <title>Genome-scale phylogeny and comparative genomics of the fungal order Sordariales.</title>
        <authorList>
            <consortium name="Lawrence Berkeley National Laboratory"/>
            <person name="Hensen N."/>
            <person name="Bonometti L."/>
            <person name="Westerberg I."/>
            <person name="Brannstrom I.O."/>
            <person name="Guillou S."/>
            <person name="Cros-Aarteil S."/>
            <person name="Calhoun S."/>
            <person name="Haridas S."/>
            <person name="Kuo A."/>
            <person name="Mondo S."/>
            <person name="Pangilinan J."/>
            <person name="Riley R."/>
            <person name="Labutti K."/>
            <person name="Andreopoulos B."/>
            <person name="Lipzen A."/>
            <person name="Chen C."/>
            <person name="Yanf M."/>
            <person name="Daum C."/>
            <person name="Ng V."/>
            <person name="Clum A."/>
            <person name="Steindorff A."/>
            <person name="Ohm R."/>
            <person name="Martin F."/>
            <person name="Silar P."/>
            <person name="Natvig D."/>
            <person name="Lalanne C."/>
            <person name="Gautier V."/>
            <person name="Ament-Velasquez S.L."/>
            <person name="Kruys A."/>
            <person name="Hutchinson M.I."/>
            <person name="Powell A.J."/>
            <person name="Barry K."/>
            <person name="Miller A.N."/>
            <person name="Grigoriev I.V."/>
            <person name="Debuchy R."/>
            <person name="Gladieux P."/>
            <person name="Thoren M.H."/>
            <person name="Johannesson H."/>
        </authorList>
    </citation>
    <scope>NUCLEOTIDE SEQUENCE</scope>
    <source>
        <strain evidence="2">SMH4607-1</strain>
    </source>
</reference>
<gene>
    <name evidence="2" type="ORF">B0H67DRAFT_491697</name>
</gene>
<protein>
    <submittedName>
        <fullName evidence="2">Heterokaryon incompatibility protein-domain-containing protein</fullName>
    </submittedName>
</protein>
<organism evidence="2 3">
    <name type="scientific">Lasiosphaeris hirsuta</name>
    <dbReference type="NCBI Taxonomy" id="260670"/>
    <lineage>
        <taxon>Eukaryota</taxon>
        <taxon>Fungi</taxon>
        <taxon>Dikarya</taxon>
        <taxon>Ascomycota</taxon>
        <taxon>Pezizomycotina</taxon>
        <taxon>Sordariomycetes</taxon>
        <taxon>Sordariomycetidae</taxon>
        <taxon>Sordariales</taxon>
        <taxon>Lasiosphaeriaceae</taxon>
        <taxon>Lasiosphaeris</taxon>
    </lineage>
</organism>
<evidence type="ECO:0000313" key="2">
    <source>
        <dbReference type="EMBL" id="KAK0711809.1"/>
    </source>
</evidence>
<proteinExistence type="predicted"/>
<evidence type="ECO:0000313" key="3">
    <source>
        <dbReference type="Proteomes" id="UP001172102"/>
    </source>
</evidence>
<comment type="caution">
    <text evidence="2">The sequence shown here is derived from an EMBL/GenBank/DDBJ whole genome shotgun (WGS) entry which is preliminary data.</text>
</comment>
<feature type="non-terminal residue" evidence="2">
    <location>
        <position position="234"/>
    </location>
</feature>
<dbReference type="PANTHER" id="PTHR33112:SF16">
    <property type="entry name" value="HETEROKARYON INCOMPATIBILITY DOMAIN-CONTAINING PROTEIN"/>
    <property type="match status" value="1"/>
</dbReference>
<dbReference type="AlphaFoldDB" id="A0AA40A9N8"/>
<dbReference type="InterPro" id="IPR010730">
    <property type="entry name" value="HET"/>
</dbReference>
<name>A0AA40A9N8_9PEZI</name>
<evidence type="ECO:0000259" key="1">
    <source>
        <dbReference type="Pfam" id="PF06985"/>
    </source>
</evidence>
<feature type="domain" description="Heterokaryon incompatibility" evidence="1">
    <location>
        <begin position="64"/>
        <end position="208"/>
    </location>
</feature>
<keyword evidence="3" id="KW-1185">Reference proteome</keyword>
<sequence length="234" mass="26271">MVSAPSRPPQFSVDKAKIWIQSCLADHGALCGEDGGQARIAVRGMKVIDCETLMIIPATANTRWVALSYVWRLAVPDIPITNILPPPTEPNSLRLPDLIPALIVDAMTVVKNLGYRYLWVDRYCINQDDKDEVRDQIAQMDRIYRGADFTIIAAGDSNGLAGVGGNTKRPNLDVFNFNATTTLYETDPNPIAEIRRSPWFTRGWTFQEAILSRRRLFFTNSQALFECTTSTWCE</sequence>
<dbReference type="PANTHER" id="PTHR33112">
    <property type="entry name" value="DOMAIN PROTEIN, PUTATIVE-RELATED"/>
    <property type="match status" value="1"/>
</dbReference>
<dbReference type="Proteomes" id="UP001172102">
    <property type="component" value="Unassembled WGS sequence"/>
</dbReference>
<accession>A0AA40A9N8</accession>
<dbReference type="Pfam" id="PF06985">
    <property type="entry name" value="HET"/>
    <property type="match status" value="1"/>
</dbReference>